<dbReference type="InterPro" id="IPR049683">
    <property type="entry name" value="HVO_2753-like_euryarch"/>
</dbReference>
<dbReference type="NCBIfam" id="NF011481">
    <property type="entry name" value="PRK14890.1"/>
    <property type="match status" value="1"/>
</dbReference>
<evidence type="ECO:0000259" key="1">
    <source>
        <dbReference type="Pfam" id="PF07754"/>
    </source>
</evidence>
<dbReference type="PANTHER" id="PTHR40733:SF1">
    <property type="entry name" value="SMALL ZINC FINGER PROTEIN HVO-2753-LIKE ZINC-BINDING POCKET DOMAIN-CONTAINING PROTEIN"/>
    <property type="match status" value="1"/>
</dbReference>
<dbReference type="AlphaFoldDB" id="A0A0W8F5H8"/>
<feature type="domain" description="Small zinc finger protein HVO-2753-like zinc-binding pocket" evidence="1">
    <location>
        <begin position="9"/>
        <end position="52"/>
    </location>
</feature>
<dbReference type="InterPro" id="IPR011668">
    <property type="entry name" value="HVO_2753-like_ZBP"/>
</dbReference>
<accession>A0A0W8F5H8</accession>
<reference evidence="2" key="1">
    <citation type="journal article" date="2015" name="Proc. Natl. Acad. Sci. U.S.A.">
        <title>Networks of energetic and metabolic interactions define dynamics in microbial communities.</title>
        <authorList>
            <person name="Embree M."/>
            <person name="Liu J.K."/>
            <person name="Al-Bassam M.M."/>
            <person name="Zengler K."/>
        </authorList>
    </citation>
    <scope>NUCLEOTIDE SEQUENCE</scope>
</reference>
<sequence>MKEEMPERCISCGITLTGVGGARFPCPSCGTVIARCNKCKKQSNVYTCKACGFTGP</sequence>
<dbReference type="NCBIfam" id="NF041909">
    <property type="entry name" value="HVO_2753"/>
    <property type="match status" value="1"/>
</dbReference>
<protein>
    <submittedName>
        <fullName evidence="2">Putative zn-ribbon rna-binding protein with a function in translation</fullName>
    </submittedName>
</protein>
<proteinExistence type="predicted"/>
<dbReference type="Pfam" id="PF07754">
    <property type="entry name" value="HVO_2753_ZBP"/>
    <property type="match status" value="1"/>
</dbReference>
<evidence type="ECO:0000313" key="2">
    <source>
        <dbReference type="EMBL" id="KUG16139.1"/>
    </source>
</evidence>
<name>A0A0W8F5H8_9ZZZZ</name>
<dbReference type="PANTHER" id="PTHR40733">
    <property type="entry name" value="ZINC-RIBBON RNA-BINDING PROTEIN INVOLVED IN TRANSLATION-RELATED"/>
    <property type="match status" value="1"/>
</dbReference>
<dbReference type="InterPro" id="IPR044720">
    <property type="entry name" value="HVO_2753-like"/>
</dbReference>
<comment type="caution">
    <text evidence="2">The sequence shown here is derived from an EMBL/GenBank/DDBJ whole genome shotgun (WGS) entry which is preliminary data.</text>
</comment>
<dbReference type="EMBL" id="LNQE01001512">
    <property type="protein sequence ID" value="KUG16139.1"/>
    <property type="molecule type" value="Genomic_DNA"/>
</dbReference>
<organism evidence="2">
    <name type="scientific">hydrocarbon metagenome</name>
    <dbReference type="NCBI Taxonomy" id="938273"/>
    <lineage>
        <taxon>unclassified sequences</taxon>
        <taxon>metagenomes</taxon>
        <taxon>ecological metagenomes</taxon>
    </lineage>
</organism>
<gene>
    <name evidence="2" type="ORF">ASZ90_014182</name>
</gene>